<evidence type="ECO:0000256" key="2">
    <source>
        <dbReference type="ARBA" id="ARBA00022771"/>
    </source>
</evidence>
<dbReference type="PROSITE" id="PS50119">
    <property type="entry name" value="ZF_BBOX"/>
    <property type="match status" value="1"/>
</dbReference>
<evidence type="ECO:0000259" key="7">
    <source>
        <dbReference type="PROSITE" id="PS50119"/>
    </source>
</evidence>
<dbReference type="PROSITE" id="PS00518">
    <property type="entry name" value="ZF_RING_1"/>
    <property type="match status" value="1"/>
</dbReference>
<evidence type="ECO:0000256" key="5">
    <source>
        <dbReference type="SAM" id="Coils"/>
    </source>
</evidence>
<dbReference type="PANTHER" id="PTHR25462:SF296">
    <property type="entry name" value="MEIOTIC P26, ISOFORM F"/>
    <property type="match status" value="1"/>
</dbReference>
<dbReference type="Pfam" id="PF00643">
    <property type="entry name" value="zf-B_box"/>
    <property type="match status" value="1"/>
</dbReference>
<dbReference type="InterPro" id="IPR001841">
    <property type="entry name" value="Znf_RING"/>
</dbReference>
<name>A0A9D4QV52_DREPO</name>
<dbReference type="EMBL" id="JAIWYP010000004">
    <property type="protein sequence ID" value="KAH3843842.1"/>
    <property type="molecule type" value="Genomic_DNA"/>
</dbReference>
<reference evidence="8" key="1">
    <citation type="journal article" date="2019" name="bioRxiv">
        <title>The Genome of the Zebra Mussel, Dreissena polymorpha: A Resource for Invasive Species Research.</title>
        <authorList>
            <person name="McCartney M.A."/>
            <person name="Auch B."/>
            <person name="Kono T."/>
            <person name="Mallez S."/>
            <person name="Zhang Y."/>
            <person name="Obille A."/>
            <person name="Becker A."/>
            <person name="Abrahante J.E."/>
            <person name="Garbe J."/>
            <person name="Badalamenti J.P."/>
            <person name="Herman A."/>
            <person name="Mangelson H."/>
            <person name="Liachko I."/>
            <person name="Sullivan S."/>
            <person name="Sone E.D."/>
            <person name="Koren S."/>
            <person name="Silverstein K.A.T."/>
            <person name="Beckman K.B."/>
            <person name="Gohl D.M."/>
        </authorList>
    </citation>
    <scope>NUCLEOTIDE SEQUENCE</scope>
    <source>
        <strain evidence="8">Duluth1</strain>
        <tissue evidence="8">Whole animal</tissue>
    </source>
</reference>
<dbReference type="SMART" id="SM00184">
    <property type="entry name" value="RING"/>
    <property type="match status" value="1"/>
</dbReference>
<evidence type="ECO:0000259" key="6">
    <source>
        <dbReference type="PROSITE" id="PS50089"/>
    </source>
</evidence>
<evidence type="ECO:0000313" key="9">
    <source>
        <dbReference type="Proteomes" id="UP000828390"/>
    </source>
</evidence>
<gene>
    <name evidence="8" type="ORF">DPMN_117373</name>
</gene>
<dbReference type="PANTHER" id="PTHR25462">
    <property type="entry name" value="BONUS, ISOFORM C-RELATED"/>
    <property type="match status" value="1"/>
</dbReference>
<dbReference type="AlphaFoldDB" id="A0A9D4QV52"/>
<keyword evidence="5" id="KW-0175">Coiled coil</keyword>
<dbReference type="Gene3D" id="3.30.160.60">
    <property type="entry name" value="Classic Zinc Finger"/>
    <property type="match status" value="1"/>
</dbReference>
<accession>A0A9D4QV52</accession>
<keyword evidence="1" id="KW-0479">Metal-binding</keyword>
<keyword evidence="3" id="KW-0862">Zinc</keyword>
<feature type="coiled-coil region" evidence="5">
    <location>
        <begin position="209"/>
        <end position="236"/>
    </location>
</feature>
<dbReference type="InterPro" id="IPR013083">
    <property type="entry name" value="Znf_RING/FYVE/PHD"/>
</dbReference>
<evidence type="ECO:0000313" key="8">
    <source>
        <dbReference type="EMBL" id="KAH3843842.1"/>
    </source>
</evidence>
<dbReference type="InterPro" id="IPR027370">
    <property type="entry name" value="Znf-RING_euk"/>
</dbReference>
<comment type="caution">
    <text evidence="8">The sequence shown here is derived from an EMBL/GenBank/DDBJ whole genome shotgun (WGS) entry which is preliminary data.</text>
</comment>
<dbReference type="InterPro" id="IPR047153">
    <property type="entry name" value="TRIM45/56/19-like"/>
</dbReference>
<dbReference type="SUPFAM" id="SSF57845">
    <property type="entry name" value="B-box zinc-binding domain"/>
    <property type="match status" value="1"/>
</dbReference>
<dbReference type="Gene3D" id="3.30.40.10">
    <property type="entry name" value="Zinc/RING finger domain, C3HC4 (zinc finger)"/>
    <property type="match status" value="1"/>
</dbReference>
<dbReference type="SUPFAM" id="SSF57850">
    <property type="entry name" value="RING/U-box"/>
    <property type="match status" value="1"/>
</dbReference>
<dbReference type="InterPro" id="IPR017907">
    <property type="entry name" value="Znf_RING_CS"/>
</dbReference>
<dbReference type="InterPro" id="IPR000315">
    <property type="entry name" value="Znf_B-box"/>
</dbReference>
<proteinExistence type="predicted"/>
<evidence type="ECO:0000256" key="4">
    <source>
        <dbReference type="PROSITE-ProRule" id="PRU00024"/>
    </source>
</evidence>
<dbReference type="Proteomes" id="UP000828390">
    <property type="component" value="Unassembled WGS sequence"/>
</dbReference>
<dbReference type="Pfam" id="PF13445">
    <property type="entry name" value="zf-RING_UBOX"/>
    <property type="match status" value="1"/>
</dbReference>
<organism evidence="8 9">
    <name type="scientific">Dreissena polymorpha</name>
    <name type="common">Zebra mussel</name>
    <name type="synonym">Mytilus polymorpha</name>
    <dbReference type="NCBI Taxonomy" id="45954"/>
    <lineage>
        <taxon>Eukaryota</taxon>
        <taxon>Metazoa</taxon>
        <taxon>Spiralia</taxon>
        <taxon>Lophotrochozoa</taxon>
        <taxon>Mollusca</taxon>
        <taxon>Bivalvia</taxon>
        <taxon>Autobranchia</taxon>
        <taxon>Heteroconchia</taxon>
        <taxon>Euheterodonta</taxon>
        <taxon>Imparidentia</taxon>
        <taxon>Neoheterodontei</taxon>
        <taxon>Myida</taxon>
        <taxon>Dreissenoidea</taxon>
        <taxon>Dreissenidae</taxon>
        <taxon>Dreissena</taxon>
    </lineage>
</organism>
<dbReference type="PROSITE" id="PS50089">
    <property type="entry name" value="ZF_RING_2"/>
    <property type="match status" value="1"/>
</dbReference>
<protein>
    <submittedName>
        <fullName evidence="8">Uncharacterized protein</fullName>
    </submittedName>
</protein>
<keyword evidence="9" id="KW-1185">Reference proteome</keyword>
<keyword evidence="2 4" id="KW-0863">Zinc-finger</keyword>
<feature type="domain" description="RING-type" evidence="6">
    <location>
        <begin position="55"/>
        <end position="117"/>
    </location>
</feature>
<reference evidence="8" key="2">
    <citation type="submission" date="2020-11" db="EMBL/GenBank/DDBJ databases">
        <authorList>
            <person name="McCartney M.A."/>
            <person name="Auch B."/>
            <person name="Kono T."/>
            <person name="Mallez S."/>
            <person name="Becker A."/>
            <person name="Gohl D.M."/>
            <person name="Silverstein K.A.T."/>
            <person name="Koren S."/>
            <person name="Bechman K.B."/>
            <person name="Herman A."/>
            <person name="Abrahante J.E."/>
            <person name="Garbe J."/>
        </authorList>
    </citation>
    <scope>NUCLEOTIDE SEQUENCE</scope>
    <source>
        <strain evidence="8">Duluth1</strain>
        <tissue evidence="8">Whole animal</tissue>
    </source>
</reference>
<feature type="domain" description="B box-type" evidence="7">
    <location>
        <begin position="149"/>
        <end position="193"/>
    </location>
</feature>
<sequence length="390" mass="43960">MTETAKETEDPNFQGGVMSPNSKRNFSEMRHITPVFVKQKIVLDEDQFEHSFLRCLVCQDRYNMTDRLPRLLPCHHAFCTKCVTSFYRKEAEYRNSMAVVPSSNMTFAVSVTCPNCKANFITTEDGIRQLTTDHRIVQLLDFVGTTDKQTVTYCSSHAMQAVNFFCEKCGVPICKDCTVLDHKSCSKEQFVIDITTAKQKYLPVIEEGKNNFAGEVKALEERKKECETMLESCNQGDDTLARQIKDVFKKIRKALDDREQELLEMAKAGQENSFENVDEKIKSLGAKSNEVKEILAEIEKASKTDNVPALYKVFRQIRAYNTEPGLEKSDSSKKDETASTFNARDESLLISRIANFGDIQTRQSNGYSSSTYTGSSYTAGGSYTGGSSLR</sequence>
<evidence type="ECO:0000256" key="1">
    <source>
        <dbReference type="ARBA" id="ARBA00022723"/>
    </source>
</evidence>
<evidence type="ECO:0000256" key="3">
    <source>
        <dbReference type="ARBA" id="ARBA00022833"/>
    </source>
</evidence>
<dbReference type="GO" id="GO:0008270">
    <property type="term" value="F:zinc ion binding"/>
    <property type="evidence" value="ECO:0007669"/>
    <property type="project" value="UniProtKB-KW"/>
</dbReference>